<keyword evidence="2" id="KW-0614">Plasmid</keyword>
<organism evidence="2">
    <name type="scientific">Saccharolobus islandicus</name>
    <name type="common">Sulfolobus islandicus</name>
    <dbReference type="NCBI Taxonomy" id="43080"/>
    <lineage>
        <taxon>Archaea</taxon>
        <taxon>Thermoproteota</taxon>
        <taxon>Thermoprotei</taxon>
        <taxon>Sulfolobales</taxon>
        <taxon>Sulfolobaceae</taxon>
        <taxon>Saccharolobus</taxon>
    </lineage>
</organism>
<sequence>MGSRPGEEKLTSSLRLIIVVINYTSFIFRELLYEENSYTLLIYISSITQLHPTFTATAALAAFFFLSPVALGWLGRLAKRVKGVSPYTLYIEELRLIYGQNRRGDTIIFERRNGKGEVYNSPFCD</sequence>
<name>Q5W2Q8_SACIS</name>
<keyword evidence="1" id="KW-1133">Transmembrane helix</keyword>
<protein>
    <submittedName>
        <fullName evidence="2">Uncharacterized protein</fullName>
    </submittedName>
</protein>
<proteinExistence type="predicted"/>
<keyword evidence="1" id="KW-0472">Membrane</keyword>
<reference evidence="2" key="1">
    <citation type="journal article" date="2004" name="Archaea">
        <title>Genomic comparison of archaeal conjugative plasmids from Sulfolobus.</title>
        <authorList>
            <person name="Greve B."/>
            <person name="Jensen S."/>
            <person name="Bruegger K."/>
            <person name="Zillig W."/>
            <person name="Garrett R.A."/>
        </authorList>
    </citation>
    <scope>NUCLEOTIDE SEQUENCE [LARGE SCALE GENOMIC DNA]</scope>
    <source>
        <plasmid evidence="2">pHVE14</plasmid>
    </source>
</reference>
<feature type="transmembrane region" description="Helical" evidence="1">
    <location>
        <begin position="53"/>
        <end position="74"/>
    </location>
</feature>
<dbReference type="AlphaFoldDB" id="Q5W2Q8"/>
<geneLocation type="plasmid" evidence="2">
    <name>pHVE14</name>
</geneLocation>
<evidence type="ECO:0000313" key="2">
    <source>
        <dbReference type="EMBL" id="CAG38238.1"/>
    </source>
</evidence>
<feature type="transmembrane region" description="Helical" evidence="1">
    <location>
        <begin position="12"/>
        <end position="33"/>
    </location>
</feature>
<dbReference type="EMBL" id="AJ748324">
    <property type="protein sequence ID" value="CAG38238.1"/>
    <property type="molecule type" value="Genomic_DNA"/>
</dbReference>
<keyword evidence="1" id="KW-0812">Transmembrane</keyword>
<accession>Q5W2Q8</accession>
<evidence type="ECO:0000256" key="1">
    <source>
        <dbReference type="SAM" id="Phobius"/>
    </source>
</evidence>